<accession>A0A1S2PTC8</accession>
<reference evidence="3 4" key="1">
    <citation type="submission" date="2016-10" db="EMBL/GenBank/DDBJ databases">
        <title>Genome sequence of Streptomyces sp. MUSC 1.</title>
        <authorList>
            <person name="Lee L.-H."/>
            <person name="Ser H.-L."/>
            <person name="Law J.W.-F."/>
        </authorList>
    </citation>
    <scope>NUCLEOTIDE SEQUENCE [LARGE SCALE GENOMIC DNA]</scope>
    <source>
        <strain evidence="3 4">MUSC 1</strain>
    </source>
</reference>
<feature type="region of interest" description="Disordered" evidence="1">
    <location>
        <begin position="1"/>
        <end position="35"/>
    </location>
</feature>
<gene>
    <name evidence="3" type="ORF">BIV23_31705</name>
</gene>
<dbReference type="Proteomes" id="UP000179642">
    <property type="component" value="Unassembled WGS sequence"/>
</dbReference>
<feature type="compositionally biased region" description="Low complexity" evidence="1">
    <location>
        <begin position="258"/>
        <end position="276"/>
    </location>
</feature>
<evidence type="ECO:0000259" key="2">
    <source>
        <dbReference type="Pfam" id="PF12770"/>
    </source>
</evidence>
<evidence type="ECO:0000313" key="3">
    <source>
        <dbReference type="EMBL" id="OIJ97059.1"/>
    </source>
</evidence>
<comment type="caution">
    <text evidence="3">The sequence shown here is derived from an EMBL/GenBank/DDBJ whole genome shotgun (WGS) entry which is preliminary data.</text>
</comment>
<evidence type="ECO:0000256" key="1">
    <source>
        <dbReference type="SAM" id="MobiDB-lite"/>
    </source>
</evidence>
<organism evidence="3 4">
    <name type="scientific">Streptomyces monashensis</name>
    <dbReference type="NCBI Taxonomy" id="1678012"/>
    <lineage>
        <taxon>Bacteria</taxon>
        <taxon>Bacillati</taxon>
        <taxon>Actinomycetota</taxon>
        <taxon>Actinomycetes</taxon>
        <taxon>Kitasatosporales</taxon>
        <taxon>Streptomycetaceae</taxon>
        <taxon>Streptomyces</taxon>
    </lineage>
</organism>
<dbReference type="AlphaFoldDB" id="A0A1S2PTC8"/>
<feature type="domain" description="CHAT" evidence="2">
    <location>
        <begin position="802"/>
        <end position="1125"/>
    </location>
</feature>
<evidence type="ECO:0000313" key="4">
    <source>
        <dbReference type="Proteomes" id="UP000179642"/>
    </source>
</evidence>
<feature type="region of interest" description="Disordered" evidence="1">
    <location>
        <begin position="255"/>
        <end position="286"/>
    </location>
</feature>
<keyword evidence="4" id="KW-1185">Reference proteome</keyword>
<sequence length="1132" mass="118716">MRRRGAPGRREPRCSRRPRCTGADGGRVSDEDSGGVRGLRTWVADASARAGRLIDRVADEAVSAEEFEGATAELTTLRDLLDHDRALRAVVTVRLGALFAMRYATGHGTPEDRERAQRLLGEVRDPATATGEAATDQDRQWAALLLLMVASPTPGGPNGAAPDFWAVFDQSLRAEPGASATAAADVLALADEAGQLPLPPEVQGQLGQMRDLLSYMTRTDLSDPETLLGMLPADLPFSDELRTLLNLLTDLPAFPDSGPTGPAPDTAAADAATGTAPQPPDPAADDTLTGARLAALLGAMEAMRTGDPEAVTRLLQRLGGELDRMPDGPGPADEVQNLMRLALQIGGPIGGSHQDGAVARDQLRAVTEHYARQSASDPAAGEFAVAARAMTLLTEARAAEETESWAELTTLVGELDALERSTPAGHTFRPLVLLALGTTLNALGSHTGDSELIVRGITCQESALTGASADSLGIPETLLTSLRDGLHTTRAVLAEAPGQLPEHTPTPPDATADALFLSGLTATLRHAATRDPADLDNAIGELERFREHARQGRSPQLAAAGLWQLAENHRMRLARTGDPADEKAATDAAMESLQALAADVVLQTGPDHGLLAARSGADRGVQAAIRAASQGRVEEAVAALELGRALVLRAASTARAVPELLEARGHRELAEAWRSAAAHQDPESDALPRQLPSSLRRRALEALGPWEPDGALFATPTVAELKAGVARGEADALVYLLAGQSELPGMAIVVGPDIGTGVRALPLLSVAESGPLERYLDAAEARQRAAGSPSAVRAWEEALEELCDWATDAVVAPVITGVAERLATDEDRRRDRPGPPRIVLVPCGRLGIVPWHAPRLPAGAPHTHVCQIMVISYAASGRQFLDAVRRSPRPPRTAPVLVADPGMSLPHADLEVTALHRACYPQARLYGELYDPPVPPQAPGTPDDLLGVLDAGPSVLHIACHGSAGTSPTASALQLAHPGGGAEPGAGPHPGNLTVARLLDRATPEPATDDGPLVVLSACETDLSNRDHDEALTLTTAFLASGARDVVGSRWATRDSSAALMMAVFHHYLSVEGLSPVDALRAAQMWMLDPGRRAPESFDADLRAELAKGPVLDRTAAWAAFIHQGHPGPAGP</sequence>
<name>A0A1S2PTC8_9ACTN</name>
<dbReference type="EMBL" id="MLYO01000059">
    <property type="protein sequence ID" value="OIJ97059.1"/>
    <property type="molecule type" value="Genomic_DNA"/>
</dbReference>
<proteinExistence type="predicted"/>
<dbReference type="Pfam" id="PF12770">
    <property type="entry name" value="CHAT"/>
    <property type="match status" value="1"/>
</dbReference>
<dbReference type="OrthoDB" id="4149784at2"/>
<dbReference type="InterPro" id="IPR024983">
    <property type="entry name" value="CHAT_dom"/>
</dbReference>
<protein>
    <submittedName>
        <fullName evidence="3">CHAT domain-containing protein</fullName>
    </submittedName>
</protein>